<dbReference type="RefSeq" id="WP_311629776.1">
    <property type="nucleotide sequence ID" value="NZ_JAVREN010000008.1"/>
</dbReference>
<comment type="caution">
    <text evidence="2">The sequence shown here is derived from an EMBL/GenBank/DDBJ whole genome shotgun (WGS) entry which is preliminary data.</text>
</comment>
<proteinExistence type="predicted"/>
<reference evidence="3" key="1">
    <citation type="submission" date="2023-07" db="EMBL/GenBank/DDBJ databases">
        <title>30 novel species of actinomycetes from the DSMZ collection.</title>
        <authorList>
            <person name="Nouioui I."/>
        </authorList>
    </citation>
    <scope>NUCLEOTIDE SEQUENCE [LARGE SCALE GENOMIC DNA]</scope>
    <source>
        <strain evidence="3">DSM 44917</strain>
    </source>
</reference>
<feature type="coiled-coil region" evidence="1">
    <location>
        <begin position="102"/>
        <end position="136"/>
    </location>
</feature>
<keyword evidence="3" id="KW-1185">Reference proteome</keyword>
<gene>
    <name evidence="2" type="ORF">RM780_07660</name>
</gene>
<organism evidence="2 3">
    <name type="scientific">Streptomyces boetiae</name>
    <dbReference type="NCBI Taxonomy" id="3075541"/>
    <lineage>
        <taxon>Bacteria</taxon>
        <taxon>Bacillati</taxon>
        <taxon>Actinomycetota</taxon>
        <taxon>Actinomycetes</taxon>
        <taxon>Kitasatosporales</taxon>
        <taxon>Streptomycetaceae</taxon>
        <taxon>Streptomyces</taxon>
    </lineage>
</organism>
<evidence type="ECO:0000313" key="3">
    <source>
        <dbReference type="Proteomes" id="UP001183388"/>
    </source>
</evidence>
<keyword evidence="1" id="KW-0175">Coiled coil</keyword>
<dbReference type="Proteomes" id="UP001183388">
    <property type="component" value="Unassembled WGS sequence"/>
</dbReference>
<name>A0ABU2L691_9ACTN</name>
<sequence>MNARPSGAAGQPLPWADQLVADGFLADFLDELLSAALRRWYREPDVPDETVLADVRAVLARWEAETTDTPAAPSVGRLEGTVTAAAEVERLRVMYRVVSEREHDLINERDRLLTEADAAQARIAELVAQRDDALRDLATGDLPDAVPAEDRAAVLREAYEVAHEEGHRIEAVAGIQAARGARCVAYRLRRMAEATQADAAGAGEEL</sequence>
<accession>A0ABU2L691</accession>
<dbReference type="EMBL" id="JAVREN010000008">
    <property type="protein sequence ID" value="MDT0306838.1"/>
    <property type="molecule type" value="Genomic_DNA"/>
</dbReference>
<protein>
    <submittedName>
        <fullName evidence="2">Uncharacterized protein</fullName>
    </submittedName>
</protein>
<evidence type="ECO:0000256" key="1">
    <source>
        <dbReference type="SAM" id="Coils"/>
    </source>
</evidence>
<evidence type="ECO:0000313" key="2">
    <source>
        <dbReference type="EMBL" id="MDT0306838.1"/>
    </source>
</evidence>